<gene>
    <name evidence="9" type="ORF">E1269_05850</name>
</gene>
<feature type="transmembrane region" description="Helical" evidence="7">
    <location>
        <begin position="537"/>
        <end position="558"/>
    </location>
</feature>
<dbReference type="OrthoDB" id="2365435at2"/>
<comment type="subcellular location">
    <subcellularLocation>
        <location evidence="1">Cell membrane</location>
        <topology evidence="1">Multi-pass membrane protein</topology>
    </subcellularLocation>
</comment>
<dbReference type="PANTHER" id="PTHR33406:SF6">
    <property type="entry name" value="MEMBRANE PROTEIN YDGH-RELATED"/>
    <property type="match status" value="1"/>
</dbReference>
<dbReference type="InParanoid" id="A0A4R5DNI5"/>
<accession>A0A4R5DNI5</accession>
<dbReference type="EMBL" id="SMKZ01000005">
    <property type="protein sequence ID" value="TDE13551.1"/>
    <property type="molecule type" value="Genomic_DNA"/>
</dbReference>
<name>A0A4R5DNI5_9ACTN</name>
<dbReference type="InterPro" id="IPR004869">
    <property type="entry name" value="MMPL_dom"/>
</dbReference>
<proteinExistence type="inferred from homology"/>
<comment type="similarity">
    <text evidence="2">Belongs to the resistance-nodulation-cell division (RND) (TC 2.A.6) family. MmpL subfamily.</text>
</comment>
<feature type="transmembrane region" description="Helical" evidence="7">
    <location>
        <begin position="309"/>
        <end position="331"/>
    </location>
</feature>
<evidence type="ECO:0000256" key="6">
    <source>
        <dbReference type="ARBA" id="ARBA00023136"/>
    </source>
</evidence>
<feature type="transmembrane region" description="Helical" evidence="7">
    <location>
        <begin position="200"/>
        <end position="221"/>
    </location>
</feature>
<dbReference type="RefSeq" id="WP_131892326.1">
    <property type="nucleotide sequence ID" value="NZ_SMKZ01000005.1"/>
</dbReference>
<feature type="transmembrane region" description="Helical" evidence="7">
    <location>
        <begin position="611"/>
        <end position="639"/>
    </location>
</feature>
<evidence type="ECO:0000256" key="1">
    <source>
        <dbReference type="ARBA" id="ARBA00004651"/>
    </source>
</evidence>
<feature type="transmembrane region" description="Helical" evidence="7">
    <location>
        <begin position="512"/>
        <end position="530"/>
    </location>
</feature>
<protein>
    <recommendedName>
        <fullName evidence="8">SSD domain-containing protein</fullName>
    </recommendedName>
</protein>
<evidence type="ECO:0000256" key="5">
    <source>
        <dbReference type="ARBA" id="ARBA00022989"/>
    </source>
</evidence>
<dbReference type="SUPFAM" id="SSF82866">
    <property type="entry name" value="Multidrug efflux transporter AcrB transmembrane domain"/>
    <property type="match status" value="2"/>
</dbReference>
<keyword evidence="10" id="KW-1185">Reference proteome</keyword>
<dbReference type="InterPro" id="IPR050545">
    <property type="entry name" value="Mycobact_MmpL"/>
</dbReference>
<evidence type="ECO:0000256" key="7">
    <source>
        <dbReference type="SAM" id="Phobius"/>
    </source>
</evidence>
<reference evidence="9 10" key="1">
    <citation type="submission" date="2019-03" db="EMBL/GenBank/DDBJ databases">
        <title>Draft genome sequences of novel Actinobacteria.</title>
        <authorList>
            <person name="Sahin N."/>
            <person name="Ay H."/>
            <person name="Saygin H."/>
        </authorList>
    </citation>
    <scope>NUCLEOTIDE SEQUENCE [LARGE SCALE GENOMIC DNA]</scope>
    <source>
        <strain evidence="9 10">5K138</strain>
    </source>
</reference>
<evidence type="ECO:0000256" key="3">
    <source>
        <dbReference type="ARBA" id="ARBA00022475"/>
    </source>
</evidence>
<evidence type="ECO:0000256" key="2">
    <source>
        <dbReference type="ARBA" id="ARBA00010157"/>
    </source>
</evidence>
<dbReference type="Pfam" id="PF03176">
    <property type="entry name" value="MMPL"/>
    <property type="match status" value="2"/>
</dbReference>
<keyword evidence="6 7" id="KW-0472">Membrane</keyword>
<comment type="caution">
    <text evidence="9">The sequence shown here is derived from an EMBL/GenBank/DDBJ whole genome shotgun (WGS) entry which is preliminary data.</text>
</comment>
<sequence length="703" mass="73890">MTRSLTGRLTGRRGKWLVLVVWLVLAAVGGSLAGQLTDVEENDTVEWLPGSAESTAAFTEQADFASTDAVPAVIVYVRDGGVTEADMAKATADAAAFGNLEELDGEVQGPIPSEDGEALELIVPLDMGDDWEAAPDLLDSVRDQATGEAGGLQVEVAGPLAMVADQAESFGDLDSNLLLAAVAVVIVILLLTYRSPILWLLPLLCAGVAVTCAQGVVYLLARYADLTVNAQSASILAILVLAASIDYALLLVARYREELRRHEDRHEAMDFALHRAGPAVMASAGTVVLGMLCLMVAEMNSTAGMGPVLAAGVAVGMAAMLTLFPAVLVIFGRWIFWPKRPQFGSDEPTTRGLWSKVGNWIRPRPRLVWVTTTVILGALTLGITQLNANGLSLEEGFTNEPDFAQAEQVLGEHFDVGAGDPVTVIANADQIDVVSTVLDDHPAIGAVSEPVVVDDRAYVEGTLSLQPYSDEAGDAIGDIRSAVHGIEGGDAIVGGSAAINVDMQDASARDNLVVIPLVLAVVLLILVLLLRSLTAPLVLIGTVILSFAAALGVSGFMFKNVFDFAGADSSFPLFAFVFLVALGIDYNIFLMTRVREEAIKVGTRRGALIGLAATGGVITSAGAVLAGTFAVFLAMPLVFLAEIGFVVAFGVLLDTLIVRAVLVTALNLDIGRHMWWPSQLAKAEAVDETGPPPGERTLTQAHP</sequence>
<dbReference type="AlphaFoldDB" id="A0A4R5DNI5"/>
<organism evidence="9 10">
    <name type="scientific">Jiangella asiatica</name>
    <dbReference type="NCBI Taxonomy" id="2530372"/>
    <lineage>
        <taxon>Bacteria</taxon>
        <taxon>Bacillati</taxon>
        <taxon>Actinomycetota</taxon>
        <taxon>Actinomycetes</taxon>
        <taxon>Jiangellales</taxon>
        <taxon>Jiangellaceae</taxon>
        <taxon>Jiangella</taxon>
    </lineage>
</organism>
<feature type="transmembrane region" description="Helical" evidence="7">
    <location>
        <begin position="276"/>
        <end position="297"/>
    </location>
</feature>
<dbReference type="Gene3D" id="1.20.1640.10">
    <property type="entry name" value="Multidrug efflux transporter AcrB transmembrane domain"/>
    <property type="match status" value="2"/>
</dbReference>
<dbReference type="PANTHER" id="PTHR33406">
    <property type="entry name" value="MEMBRANE PROTEIN MJ1562-RELATED"/>
    <property type="match status" value="1"/>
</dbReference>
<dbReference type="Proteomes" id="UP000294739">
    <property type="component" value="Unassembled WGS sequence"/>
</dbReference>
<dbReference type="InterPro" id="IPR000731">
    <property type="entry name" value="SSD"/>
</dbReference>
<feature type="transmembrane region" description="Helical" evidence="7">
    <location>
        <begin position="233"/>
        <end position="255"/>
    </location>
</feature>
<evidence type="ECO:0000256" key="4">
    <source>
        <dbReference type="ARBA" id="ARBA00022692"/>
    </source>
</evidence>
<keyword evidence="4 7" id="KW-0812">Transmembrane</keyword>
<evidence type="ECO:0000259" key="8">
    <source>
        <dbReference type="PROSITE" id="PS50156"/>
    </source>
</evidence>
<feature type="transmembrane region" description="Helical" evidence="7">
    <location>
        <begin position="645"/>
        <end position="668"/>
    </location>
</feature>
<evidence type="ECO:0000313" key="10">
    <source>
        <dbReference type="Proteomes" id="UP000294739"/>
    </source>
</evidence>
<feature type="transmembrane region" description="Helical" evidence="7">
    <location>
        <begin position="177"/>
        <end position="193"/>
    </location>
</feature>
<keyword evidence="5 7" id="KW-1133">Transmembrane helix</keyword>
<keyword evidence="3" id="KW-1003">Cell membrane</keyword>
<feature type="transmembrane region" description="Helical" evidence="7">
    <location>
        <begin position="367"/>
        <end position="386"/>
    </location>
</feature>
<dbReference type="GO" id="GO:0005886">
    <property type="term" value="C:plasma membrane"/>
    <property type="evidence" value="ECO:0007669"/>
    <property type="project" value="UniProtKB-SubCell"/>
</dbReference>
<dbReference type="PROSITE" id="PS50156">
    <property type="entry name" value="SSD"/>
    <property type="match status" value="1"/>
</dbReference>
<feature type="transmembrane region" description="Helical" evidence="7">
    <location>
        <begin position="570"/>
        <end position="590"/>
    </location>
</feature>
<feature type="domain" description="SSD" evidence="8">
    <location>
        <begin position="198"/>
        <end position="330"/>
    </location>
</feature>
<evidence type="ECO:0000313" key="9">
    <source>
        <dbReference type="EMBL" id="TDE13551.1"/>
    </source>
</evidence>